<dbReference type="GO" id="GO:0016491">
    <property type="term" value="F:oxidoreductase activity"/>
    <property type="evidence" value="ECO:0007669"/>
    <property type="project" value="UniProtKB-KW"/>
</dbReference>
<keyword evidence="2" id="KW-0560">Oxidoreductase</keyword>
<dbReference type="NCBIfam" id="TIGR03310">
    <property type="entry name" value="matur_MocA_YgfJ"/>
    <property type="match status" value="1"/>
</dbReference>
<accession>A0AAC9RKE0</accession>
<dbReference type="AlphaFoldDB" id="A0AAC9RKE0"/>
<feature type="domain" description="MobA-like NTP transferase" evidence="1">
    <location>
        <begin position="5"/>
        <end position="161"/>
    </location>
</feature>
<organism evidence="2 3">
    <name type="scientific">Clostridium formicaceticum</name>
    <dbReference type="NCBI Taxonomy" id="1497"/>
    <lineage>
        <taxon>Bacteria</taxon>
        <taxon>Bacillati</taxon>
        <taxon>Bacillota</taxon>
        <taxon>Clostridia</taxon>
        <taxon>Eubacteriales</taxon>
        <taxon>Clostridiaceae</taxon>
        <taxon>Clostridium</taxon>
    </lineage>
</organism>
<evidence type="ECO:0000313" key="2">
    <source>
        <dbReference type="EMBL" id="ARE86883.1"/>
    </source>
</evidence>
<evidence type="ECO:0000259" key="1">
    <source>
        <dbReference type="Pfam" id="PF12804"/>
    </source>
</evidence>
<proteinExistence type="predicted"/>
<dbReference type="Pfam" id="PF12804">
    <property type="entry name" value="NTP_transf_3"/>
    <property type="match status" value="1"/>
</dbReference>
<dbReference type="RefSeq" id="WP_236904903.1">
    <property type="nucleotide sequence ID" value="NZ_CP017603.1"/>
</dbReference>
<dbReference type="InterPro" id="IPR017696">
    <property type="entry name" value="Mo_hydrolase_YgfJ"/>
</dbReference>
<dbReference type="InterPro" id="IPR025877">
    <property type="entry name" value="MobA-like_NTP_Trfase"/>
</dbReference>
<dbReference type="PANTHER" id="PTHR43777:SF1">
    <property type="entry name" value="MOLYBDENUM COFACTOR CYTIDYLYLTRANSFERASE"/>
    <property type="match status" value="1"/>
</dbReference>
<dbReference type="Gene3D" id="3.90.550.10">
    <property type="entry name" value="Spore Coat Polysaccharide Biosynthesis Protein SpsA, Chain A"/>
    <property type="match status" value="1"/>
</dbReference>
<gene>
    <name evidence="2" type="primary">nboR</name>
    <name evidence="2" type="ORF">CLFO_12670</name>
</gene>
<dbReference type="CDD" id="cd04182">
    <property type="entry name" value="GT_2_like_f"/>
    <property type="match status" value="1"/>
</dbReference>
<dbReference type="EC" id="1.1.1.328" evidence="2"/>
<dbReference type="GO" id="GO:0016779">
    <property type="term" value="F:nucleotidyltransferase activity"/>
    <property type="evidence" value="ECO:0007669"/>
    <property type="project" value="UniProtKB-ARBA"/>
</dbReference>
<dbReference type="PANTHER" id="PTHR43777">
    <property type="entry name" value="MOLYBDENUM COFACTOR CYTIDYLYLTRANSFERASE"/>
    <property type="match status" value="1"/>
</dbReference>
<reference evidence="2 3" key="1">
    <citation type="submission" date="2017-03" db="EMBL/GenBank/DDBJ databases">
        <title>Complete sequence of Clostridium formicaceticum DSM 92.</title>
        <authorList>
            <person name="Poehlein A."/>
            <person name="Karl M."/>
            <person name="Bengelsdorf F.R."/>
            <person name="Duerre P."/>
            <person name="Daniel R."/>
        </authorList>
    </citation>
    <scope>NUCLEOTIDE SEQUENCE [LARGE SCALE GENOMIC DNA]</scope>
    <source>
        <strain evidence="2 3">DSM 92</strain>
    </source>
</reference>
<sequence length="198" mass="22696">MMISAIIMASGYSRRMKRDKLFLEYKGETLIQQTIDKVLQCDFSQIILVAREREILQLGRKSGISVVENKNADRGMSESIKLGVAYADDCDGYMFFTVDQPLLNTSIIHKLLQFFWQDKTYIVVPHYEGRRGSPVIFPKKFKQELMALEGDVGGKVIINKYLDEARFVEIDDEKSLFDVDTQEDYEKILQAGGIGYDV</sequence>
<dbReference type="SUPFAM" id="SSF53448">
    <property type="entry name" value="Nucleotide-diphospho-sugar transferases"/>
    <property type="match status" value="1"/>
</dbReference>
<evidence type="ECO:0000313" key="3">
    <source>
        <dbReference type="Proteomes" id="UP000192478"/>
    </source>
</evidence>
<protein>
    <submittedName>
        <fullName evidence="2">Nicotine blue oxidoreductase</fullName>
        <ecNumber evidence="2">1.1.1.328</ecNumber>
    </submittedName>
</protein>
<name>A0AAC9RKE0_9CLOT</name>
<dbReference type="InterPro" id="IPR029044">
    <property type="entry name" value="Nucleotide-diphossugar_trans"/>
</dbReference>
<dbReference type="Proteomes" id="UP000192478">
    <property type="component" value="Chromosome"/>
</dbReference>
<dbReference type="EMBL" id="CP020559">
    <property type="protein sequence ID" value="ARE86883.1"/>
    <property type="molecule type" value="Genomic_DNA"/>
</dbReference>